<evidence type="ECO:0000256" key="7">
    <source>
        <dbReference type="SAM" id="Coils"/>
    </source>
</evidence>
<dbReference type="AlphaFoldDB" id="A0A2A3E3I0"/>
<keyword evidence="6" id="KW-0687">Ribonucleoprotein</keyword>
<gene>
    <name evidence="9" type="ORF">APICC_01560</name>
</gene>
<dbReference type="GO" id="GO:0030686">
    <property type="term" value="C:90S preribosome"/>
    <property type="evidence" value="ECO:0007669"/>
    <property type="project" value="TreeGrafter"/>
</dbReference>
<name>A0A2A3E3I0_APICC</name>
<dbReference type="STRING" id="94128.A0A2A3E3I0"/>
<evidence type="ECO:0000313" key="10">
    <source>
        <dbReference type="Proteomes" id="UP000242457"/>
    </source>
</evidence>
<dbReference type="EMBL" id="KZ288428">
    <property type="protein sequence ID" value="PBC25852.1"/>
    <property type="molecule type" value="Genomic_DNA"/>
</dbReference>
<dbReference type="GO" id="GO:0005730">
    <property type="term" value="C:nucleolus"/>
    <property type="evidence" value="ECO:0007669"/>
    <property type="project" value="UniProtKB-SubCell"/>
</dbReference>
<feature type="region of interest" description="Disordered" evidence="8">
    <location>
        <begin position="205"/>
        <end position="231"/>
    </location>
</feature>
<organism evidence="9 10">
    <name type="scientific">Apis cerana cerana</name>
    <name type="common">Oriental honeybee</name>
    <dbReference type="NCBI Taxonomy" id="94128"/>
    <lineage>
        <taxon>Eukaryota</taxon>
        <taxon>Metazoa</taxon>
        <taxon>Ecdysozoa</taxon>
        <taxon>Arthropoda</taxon>
        <taxon>Hexapoda</taxon>
        <taxon>Insecta</taxon>
        <taxon>Pterygota</taxon>
        <taxon>Neoptera</taxon>
        <taxon>Endopterygota</taxon>
        <taxon>Hymenoptera</taxon>
        <taxon>Apocrita</taxon>
        <taxon>Aculeata</taxon>
        <taxon>Apoidea</taxon>
        <taxon>Anthophila</taxon>
        <taxon>Apidae</taxon>
        <taxon>Apis</taxon>
    </lineage>
</organism>
<keyword evidence="5 6" id="KW-0539">Nucleus</keyword>
<protein>
    <recommendedName>
        <fullName evidence="6">rRNA biogenesis protein RRP36</fullName>
    </recommendedName>
</protein>
<feature type="compositionally biased region" description="Basic residues" evidence="8">
    <location>
        <begin position="205"/>
        <end position="222"/>
    </location>
</feature>
<comment type="similarity">
    <text evidence="2 6">Belongs to the RRP36 family.</text>
</comment>
<keyword evidence="10" id="KW-1185">Reference proteome</keyword>
<dbReference type="Proteomes" id="UP000242457">
    <property type="component" value="Unassembled WGS sequence"/>
</dbReference>
<dbReference type="GO" id="GO:0000462">
    <property type="term" value="P:maturation of SSU-rRNA from tricistronic rRNA transcript (SSU-rRNA, 5.8S rRNA, LSU-rRNA)"/>
    <property type="evidence" value="ECO:0007669"/>
    <property type="project" value="TreeGrafter"/>
</dbReference>
<evidence type="ECO:0000313" key="9">
    <source>
        <dbReference type="EMBL" id="PBC25852.1"/>
    </source>
</evidence>
<evidence type="ECO:0000256" key="6">
    <source>
        <dbReference type="RuleBase" id="RU368027"/>
    </source>
</evidence>
<evidence type="ECO:0000256" key="1">
    <source>
        <dbReference type="ARBA" id="ARBA00004604"/>
    </source>
</evidence>
<accession>A0A2A3E3I0</accession>
<dbReference type="InterPro" id="IPR009292">
    <property type="entry name" value="RRP36"/>
</dbReference>
<dbReference type="PANTHER" id="PTHR21738">
    <property type="entry name" value="RIBOSOMAL RNA PROCESSING PROTEIN 36 HOMOLOG"/>
    <property type="match status" value="1"/>
</dbReference>
<dbReference type="OrthoDB" id="448446at2759"/>
<proteinExistence type="inferred from homology"/>
<feature type="coiled-coil region" evidence="7">
    <location>
        <begin position="136"/>
        <end position="203"/>
    </location>
</feature>
<evidence type="ECO:0000256" key="4">
    <source>
        <dbReference type="ARBA" id="ARBA00022552"/>
    </source>
</evidence>
<comment type="function">
    <text evidence="6">Component of the 90S pre-ribosome involved in the maturation of rRNAs. Required for early cleavages of the pre-RNAs in the 40S ribosomal subunit maturation pathway.</text>
</comment>
<evidence type="ECO:0000256" key="5">
    <source>
        <dbReference type="ARBA" id="ARBA00023242"/>
    </source>
</evidence>
<keyword evidence="7" id="KW-0175">Coiled coil</keyword>
<keyword evidence="4 6" id="KW-0698">rRNA processing</keyword>
<keyword evidence="3 6" id="KW-0690">Ribosome biogenesis</keyword>
<reference evidence="9 10" key="1">
    <citation type="submission" date="2014-07" db="EMBL/GenBank/DDBJ databases">
        <title>Genomic and transcriptomic analysis on Apis cerana provide comprehensive insights into honey bee biology.</title>
        <authorList>
            <person name="Diao Q."/>
            <person name="Sun L."/>
            <person name="Zheng H."/>
            <person name="Zheng H."/>
            <person name="Xu S."/>
            <person name="Wang S."/>
            <person name="Zeng Z."/>
            <person name="Hu F."/>
            <person name="Su S."/>
            <person name="Wu J."/>
        </authorList>
    </citation>
    <scope>NUCLEOTIDE SEQUENCE [LARGE SCALE GENOMIC DNA]</scope>
    <source>
        <tissue evidence="9">Pupae without intestine</tissue>
    </source>
</reference>
<dbReference type="PANTHER" id="PTHR21738:SF0">
    <property type="entry name" value="RIBOSOMAL RNA PROCESSING PROTEIN 36 HOMOLOG"/>
    <property type="match status" value="1"/>
</dbReference>
<sequence length="231" mass="28084">MSDEEDVLLNEDKDQDQIRAELSQMSFEDLQKLKEKLGSKIYKETLFGPRKVKKINFKRENKNRPREESAKKPVSRFKEIIHVKKNIPRDPRFDSLCGTFDQKRFKKAYGFITEMKENDLKELRKQLKDTKDPKKIKKIKYLIQRLENQLHEEKRKQEEEEKKYQEKKELVDIIRRGEKPVFKKKSEKRFLNLVSQYEELKNKGKLKKHIQRLRKKNLHRDRQKLTSAELE</sequence>
<comment type="subunit">
    <text evidence="6">Associates with 90S and pre-40S pre-ribosomal particles.</text>
</comment>
<evidence type="ECO:0000256" key="8">
    <source>
        <dbReference type="SAM" id="MobiDB-lite"/>
    </source>
</evidence>
<comment type="subcellular location">
    <subcellularLocation>
        <location evidence="1 6">Nucleus</location>
        <location evidence="1 6">Nucleolus</location>
    </subcellularLocation>
</comment>
<evidence type="ECO:0000256" key="3">
    <source>
        <dbReference type="ARBA" id="ARBA00022517"/>
    </source>
</evidence>
<evidence type="ECO:0000256" key="2">
    <source>
        <dbReference type="ARBA" id="ARBA00009418"/>
    </source>
</evidence>
<dbReference type="Pfam" id="PF06102">
    <property type="entry name" value="RRP36"/>
    <property type="match status" value="1"/>
</dbReference>